<evidence type="ECO:0000313" key="1">
    <source>
        <dbReference type="EMBL" id="AVQ30062.1"/>
    </source>
</evidence>
<dbReference type="Gene3D" id="3.90.190.10">
    <property type="entry name" value="Protein tyrosine phosphatase superfamily"/>
    <property type="match status" value="1"/>
</dbReference>
<dbReference type="SUPFAM" id="SSF52799">
    <property type="entry name" value="(Phosphotyrosine protein) phosphatases II"/>
    <property type="match status" value="1"/>
</dbReference>
<evidence type="ECO:0008006" key="3">
    <source>
        <dbReference type="Google" id="ProtNLM"/>
    </source>
</evidence>
<reference evidence="2" key="1">
    <citation type="journal article" date="2018" name="MSphere">
        <title>Fusobacterium Genomics Using MinION and Illumina Sequencing Enables Genome Completion and Correction.</title>
        <authorList>
            <person name="Todd S.M."/>
            <person name="Settlage R.E."/>
            <person name="Lahmers K.K."/>
            <person name="Slade D.J."/>
        </authorList>
    </citation>
    <scope>NUCLEOTIDE SEQUENCE [LARGE SCALE GENOMIC DNA]</scope>
    <source>
        <strain evidence="2">ATCC 27725</strain>
    </source>
</reference>
<protein>
    <recommendedName>
        <fullName evidence="3">Tyrosine specific protein phosphatases domain-containing protein</fullName>
    </recommendedName>
</protein>
<proteinExistence type="predicted"/>
<gene>
    <name evidence="1" type="ORF">C4N18_02010</name>
</gene>
<accession>A0ABN5JHY3</accession>
<evidence type="ECO:0000313" key="2">
    <source>
        <dbReference type="Proteomes" id="UP000241238"/>
    </source>
</evidence>
<keyword evidence="2" id="KW-1185">Reference proteome</keyword>
<dbReference type="EMBL" id="CP028103">
    <property type="protein sequence ID" value="AVQ30062.1"/>
    <property type="molecule type" value="Genomic_DNA"/>
</dbReference>
<organism evidence="1 2">
    <name type="scientific">Fusobacterium varium ATCC 27725</name>
    <dbReference type="NCBI Taxonomy" id="469618"/>
    <lineage>
        <taxon>Bacteria</taxon>
        <taxon>Fusobacteriati</taxon>
        <taxon>Fusobacteriota</taxon>
        <taxon>Fusobacteriia</taxon>
        <taxon>Fusobacteriales</taxon>
        <taxon>Fusobacteriaceae</taxon>
        <taxon>Fusobacterium</taxon>
    </lineage>
</organism>
<sequence length="132" mass="15435">MKINILKKVYRVNRISLIITLFFSLFILSNCSSQEVNKIEKSQQWGIPLEVKGLDNLSANEDTILIHCYHGADRIGMMGALYRMVYQNWEREETLSEMLNDGYGYHSMWKDIVAFIKEVNVEQLKKDSQINK</sequence>
<dbReference type="Proteomes" id="UP000241238">
    <property type="component" value="Chromosome"/>
</dbReference>
<dbReference type="GeneID" id="77466751"/>
<name>A0ABN5JHY3_FUSVA</name>
<dbReference type="InterPro" id="IPR029021">
    <property type="entry name" value="Prot-tyrosine_phosphatase-like"/>
</dbReference>
<dbReference type="RefSeq" id="WP_005949515.1">
    <property type="nucleotide sequence ID" value="NZ_CP028103.1"/>
</dbReference>